<accession>A0A2N9JLC3</accession>
<evidence type="ECO:0000313" key="3">
    <source>
        <dbReference type="Proteomes" id="UP000238164"/>
    </source>
</evidence>
<evidence type="ECO:0000313" key="2">
    <source>
        <dbReference type="EMBL" id="SPD88844.1"/>
    </source>
</evidence>
<reference evidence="2 3" key="1">
    <citation type="submission" date="2018-02" db="EMBL/GenBank/DDBJ databases">
        <authorList>
            <person name="Cohen D.B."/>
            <person name="Kent A.D."/>
        </authorList>
    </citation>
    <scope>NUCLEOTIDE SEQUENCE [LARGE SCALE GENOMIC DNA]</scope>
    <source>
        <strain evidence="2">1</strain>
    </source>
</reference>
<evidence type="ECO:0000256" key="1">
    <source>
        <dbReference type="SAM" id="MobiDB-lite"/>
    </source>
</evidence>
<protein>
    <submittedName>
        <fullName evidence="2">Uncharacterized protein</fullName>
    </submittedName>
</protein>
<dbReference type="Proteomes" id="UP000238164">
    <property type="component" value="Chromosome 1"/>
</dbReference>
<gene>
    <name evidence="2" type="ORF">MPLG2_3814</name>
</gene>
<dbReference type="AlphaFoldDB" id="A0A2N9JLC3"/>
<sequence>MPKPERRDGLSPARVTTATQSAYNETGPCPIPPGRDLLLCGGPSKIRTCDTRFRKPLLYPLSYGAGRPGQAQHRGRAGGLAHRPLCRRGHDDGPTIEAVEPSPMVEKSSILKKVTNQTCILLMHRLSSYTESDASSLMSPGGG</sequence>
<proteinExistence type="predicted"/>
<feature type="compositionally biased region" description="Polar residues" evidence="1">
    <location>
        <begin position="14"/>
        <end position="24"/>
    </location>
</feature>
<dbReference type="EMBL" id="LT985188">
    <property type="protein sequence ID" value="SPD88844.1"/>
    <property type="molecule type" value="Genomic_DNA"/>
</dbReference>
<keyword evidence="3" id="KW-1185">Reference proteome</keyword>
<dbReference type="AntiFam" id="ANF00012">
    <property type="entry name" value="tRNA translation"/>
</dbReference>
<feature type="region of interest" description="Disordered" evidence="1">
    <location>
        <begin position="61"/>
        <end position="103"/>
    </location>
</feature>
<feature type="region of interest" description="Disordered" evidence="1">
    <location>
        <begin position="1"/>
        <end position="28"/>
    </location>
</feature>
<name>A0A2N9JLC3_9ACTN</name>
<dbReference type="KEGG" id="mgg:MPLG2_3814"/>
<organism evidence="2 3">
    <name type="scientific">Micropruina glycogenica</name>
    <dbReference type="NCBI Taxonomy" id="75385"/>
    <lineage>
        <taxon>Bacteria</taxon>
        <taxon>Bacillati</taxon>
        <taxon>Actinomycetota</taxon>
        <taxon>Actinomycetes</taxon>
        <taxon>Propionibacteriales</taxon>
        <taxon>Nocardioidaceae</taxon>
        <taxon>Micropruina</taxon>
    </lineage>
</organism>